<name>A0ABW4JD35_9BACL</name>
<sequence>MKQVLTGIAAASIVIGAALPVAMANSTTTFTKPATQSAHKKLPIVKAIAFRPMGATSLSGFKGQPVMKAGTETTPTWSQVEISVGGQVLSSPQAFHEDGETFLPIFDIDAALQKIGDQVAWNGETDTWNLQASSTVLEALAQTPGGSVGTGNTSVTVNGNLLAKIDTVDEVAPNTGTETAYAPLDFIQAAFEELGAGVWDGNAQQLDINTPNFITSAIATNGSIILTFDNPFVVTPGTSELLVKGTTGSTLWATASPVSVSNIQLSSDGETITLTIPKNVPGAPAPHYTVSYMGENPVPVLDE</sequence>
<comment type="caution">
    <text evidence="2">The sequence shown here is derived from an EMBL/GenBank/DDBJ whole genome shotgun (WGS) entry which is preliminary data.</text>
</comment>
<dbReference type="RefSeq" id="WP_377942134.1">
    <property type="nucleotide sequence ID" value="NZ_JBHUCX010000018.1"/>
</dbReference>
<keyword evidence="1" id="KW-0732">Signal</keyword>
<accession>A0ABW4JD35</accession>
<evidence type="ECO:0008006" key="4">
    <source>
        <dbReference type="Google" id="ProtNLM"/>
    </source>
</evidence>
<organism evidence="2 3">
    <name type="scientific">Alicyclobacillus fodiniaquatilis</name>
    <dbReference type="NCBI Taxonomy" id="1661150"/>
    <lineage>
        <taxon>Bacteria</taxon>
        <taxon>Bacillati</taxon>
        <taxon>Bacillota</taxon>
        <taxon>Bacilli</taxon>
        <taxon>Bacillales</taxon>
        <taxon>Alicyclobacillaceae</taxon>
        <taxon>Alicyclobacillus</taxon>
    </lineage>
</organism>
<dbReference type="EMBL" id="JBHUCX010000018">
    <property type="protein sequence ID" value="MFD1674266.1"/>
    <property type="molecule type" value="Genomic_DNA"/>
</dbReference>
<reference evidence="3" key="1">
    <citation type="journal article" date="2019" name="Int. J. Syst. Evol. Microbiol.">
        <title>The Global Catalogue of Microorganisms (GCM) 10K type strain sequencing project: providing services to taxonomists for standard genome sequencing and annotation.</title>
        <authorList>
            <consortium name="The Broad Institute Genomics Platform"/>
            <consortium name="The Broad Institute Genome Sequencing Center for Infectious Disease"/>
            <person name="Wu L."/>
            <person name="Ma J."/>
        </authorList>
    </citation>
    <scope>NUCLEOTIDE SEQUENCE [LARGE SCALE GENOMIC DNA]</scope>
    <source>
        <strain evidence="3">CGMCC 1.12286</strain>
    </source>
</reference>
<evidence type="ECO:0000313" key="2">
    <source>
        <dbReference type="EMBL" id="MFD1674266.1"/>
    </source>
</evidence>
<evidence type="ECO:0000313" key="3">
    <source>
        <dbReference type="Proteomes" id="UP001597079"/>
    </source>
</evidence>
<gene>
    <name evidence="2" type="ORF">ACFSB2_06005</name>
</gene>
<proteinExistence type="predicted"/>
<feature type="chain" id="PRO_5046165445" description="Copper amine oxidase N-terminal domain-containing protein" evidence="1">
    <location>
        <begin position="25"/>
        <end position="303"/>
    </location>
</feature>
<evidence type="ECO:0000256" key="1">
    <source>
        <dbReference type="SAM" id="SignalP"/>
    </source>
</evidence>
<protein>
    <recommendedName>
        <fullName evidence="4">Copper amine oxidase N-terminal domain-containing protein</fullName>
    </recommendedName>
</protein>
<dbReference type="Proteomes" id="UP001597079">
    <property type="component" value="Unassembled WGS sequence"/>
</dbReference>
<keyword evidence="3" id="KW-1185">Reference proteome</keyword>
<feature type="signal peptide" evidence="1">
    <location>
        <begin position="1"/>
        <end position="24"/>
    </location>
</feature>